<feature type="signal peptide" evidence="1">
    <location>
        <begin position="1"/>
        <end position="16"/>
    </location>
</feature>
<keyword evidence="1" id="KW-0732">Signal</keyword>
<accession>A0AAJ6QM82</accession>
<dbReference type="RefSeq" id="XP_003737597.1">
    <property type="nucleotide sequence ID" value="XM_003737549.2"/>
</dbReference>
<protein>
    <submittedName>
        <fullName evidence="3">Uncharacterized protein LOC100904250</fullName>
    </submittedName>
</protein>
<feature type="chain" id="PRO_5042475207" evidence="1">
    <location>
        <begin position="17"/>
        <end position="173"/>
    </location>
</feature>
<gene>
    <name evidence="3" type="primary">LOC100904250</name>
</gene>
<evidence type="ECO:0000313" key="2">
    <source>
        <dbReference type="Proteomes" id="UP000694867"/>
    </source>
</evidence>
<reference evidence="3" key="1">
    <citation type="submission" date="2025-08" db="UniProtKB">
        <authorList>
            <consortium name="RefSeq"/>
        </authorList>
    </citation>
    <scope>IDENTIFICATION</scope>
</reference>
<dbReference type="AlphaFoldDB" id="A0AAJ6QM82"/>
<proteinExistence type="predicted"/>
<organism evidence="2 3">
    <name type="scientific">Galendromus occidentalis</name>
    <name type="common">western predatory mite</name>
    <dbReference type="NCBI Taxonomy" id="34638"/>
    <lineage>
        <taxon>Eukaryota</taxon>
        <taxon>Metazoa</taxon>
        <taxon>Ecdysozoa</taxon>
        <taxon>Arthropoda</taxon>
        <taxon>Chelicerata</taxon>
        <taxon>Arachnida</taxon>
        <taxon>Acari</taxon>
        <taxon>Parasitiformes</taxon>
        <taxon>Mesostigmata</taxon>
        <taxon>Gamasina</taxon>
        <taxon>Phytoseioidea</taxon>
        <taxon>Phytoseiidae</taxon>
        <taxon>Typhlodrominae</taxon>
        <taxon>Galendromus</taxon>
    </lineage>
</organism>
<sequence length="173" mass="17598">MNVFVLLAALVACAGAHPGGHHHAAFFLKQGPPVFKTAPPPAIPLKGAHENIVLSAELYPAHDHPLPAAPKMHGQTFIILKQGHPAETHGGAIYGNQIMTHGSVGGGIGKAHAVAGPSYLVSTVHHVQKVSQGGKYLGSIDGHAHDAWPSAGGLDGKILVKGGPIPAGHGGGW</sequence>
<dbReference type="Proteomes" id="UP000694867">
    <property type="component" value="Unplaced"/>
</dbReference>
<dbReference type="GeneID" id="100904250"/>
<evidence type="ECO:0000256" key="1">
    <source>
        <dbReference type="SAM" id="SignalP"/>
    </source>
</evidence>
<name>A0AAJ6QM82_9ACAR</name>
<dbReference type="KEGG" id="goe:100904250"/>
<keyword evidence="2" id="KW-1185">Reference proteome</keyword>
<evidence type="ECO:0000313" key="3">
    <source>
        <dbReference type="RefSeq" id="XP_003737597.1"/>
    </source>
</evidence>